<dbReference type="InterPro" id="IPR036396">
    <property type="entry name" value="Cyt_P450_sf"/>
</dbReference>
<evidence type="ECO:0000256" key="9">
    <source>
        <dbReference type="RuleBase" id="RU000461"/>
    </source>
</evidence>
<dbReference type="EMBL" id="JBJQOH010000003">
    <property type="protein sequence ID" value="KAL3694106.1"/>
    <property type="molecule type" value="Genomic_DNA"/>
</dbReference>
<dbReference type="PRINTS" id="PR00385">
    <property type="entry name" value="P450"/>
</dbReference>
<keyword evidence="5 9" id="KW-0560">Oxidoreductase</keyword>
<evidence type="ECO:0000256" key="1">
    <source>
        <dbReference type="ARBA" id="ARBA00001971"/>
    </source>
</evidence>
<protein>
    <recommendedName>
        <fullName evidence="12">Cytochrome P450</fullName>
    </recommendedName>
</protein>
<dbReference type="InterPro" id="IPR002401">
    <property type="entry name" value="Cyt_P450_E_grp-I"/>
</dbReference>
<comment type="similarity">
    <text evidence="2 9">Belongs to the cytochrome P450 family.</text>
</comment>
<evidence type="ECO:0000256" key="4">
    <source>
        <dbReference type="ARBA" id="ARBA00022723"/>
    </source>
</evidence>
<dbReference type="PROSITE" id="PS00086">
    <property type="entry name" value="CYTOCHROME_P450"/>
    <property type="match status" value="1"/>
</dbReference>
<gene>
    <name evidence="10" type="ORF">R1sor_007757</name>
</gene>
<dbReference type="GO" id="GO:0046872">
    <property type="term" value="F:metal ion binding"/>
    <property type="evidence" value="ECO:0007669"/>
    <property type="project" value="UniProtKB-KW"/>
</dbReference>
<dbReference type="Pfam" id="PF00067">
    <property type="entry name" value="p450"/>
    <property type="match status" value="1"/>
</dbReference>
<dbReference type="InterPro" id="IPR001128">
    <property type="entry name" value="Cyt_P450"/>
</dbReference>
<comment type="caution">
    <text evidence="10">The sequence shown here is derived from an EMBL/GenBank/DDBJ whole genome shotgun (WGS) entry which is preliminary data.</text>
</comment>
<evidence type="ECO:0000256" key="2">
    <source>
        <dbReference type="ARBA" id="ARBA00010617"/>
    </source>
</evidence>
<organism evidence="10 11">
    <name type="scientific">Riccia sorocarpa</name>
    <dbReference type="NCBI Taxonomy" id="122646"/>
    <lineage>
        <taxon>Eukaryota</taxon>
        <taxon>Viridiplantae</taxon>
        <taxon>Streptophyta</taxon>
        <taxon>Embryophyta</taxon>
        <taxon>Marchantiophyta</taxon>
        <taxon>Marchantiopsida</taxon>
        <taxon>Marchantiidae</taxon>
        <taxon>Marchantiales</taxon>
        <taxon>Ricciaceae</taxon>
        <taxon>Riccia</taxon>
    </lineage>
</organism>
<dbReference type="Gene3D" id="1.10.630.10">
    <property type="entry name" value="Cytochrome P450"/>
    <property type="match status" value="1"/>
</dbReference>
<keyword evidence="7 9" id="KW-0503">Monooxygenase</keyword>
<evidence type="ECO:0000256" key="5">
    <source>
        <dbReference type="ARBA" id="ARBA00023002"/>
    </source>
</evidence>
<dbReference type="AlphaFoldDB" id="A0ABD3HVI9"/>
<keyword evidence="6 8" id="KW-0408">Iron</keyword>
<dbReference type="PANTHER" id="PTHR47944:SF4">
    <property type="entry name" value="OS09G0441700 PROTEIN"/>
    <property type="match status" value="1"/>
</dbReference>
<accession>A0ABD3HVI9</accession>
<evidence type="ECO:0000256" key="6">
    <source>
        <dbReference type="ARBA" id="ARBA00023004"/>
    </source>
</evidence>
<reference evidence="10 11" key="1">
    <citation type="submission" date="2024-09" db="EMBL/GenBank/DDBJ databases">
        <title>Chromosome-scale assembly of Riccia sorocarpa.</title>
        <authorList>
            <person name="Paukszto L."/>
        </authorList>
    </citation>
    <scope>NUCLEOTIDE SEQUENCE [LARGE SCALE GENOMIC DNA]</scope>
    <source>
        <strain evidence="10">LP-2024</strain>
        <tissue evidence="10">Aerial parts of the thallus</tissue>
    </source>
</reference>
<dbReference type="GO" id="GO:0016705">
    <property type="term" value="F:oxidoreductase activity, acting on paired donors, with incorporation or reduction of molecular oxygen"/>
    <property type="evidence" value="ECO:0007669"/>
    <property type="project" value="UniProtKB-ARBA"/>
</dbReference>
<keyword evidence="11" id="KW-1185">Reference proteome</keyword>
<dbReference type="GO" id="GO:0044550">
    <property type="term" value="P:secondary metabolite biosynthetic process"/>
    <property type="evidence" value="ECO:0007669"/>
    <property type="project" value="UniProtKB-ARBA"/>
</dbReference>
<keyword evidence="4 8" id="KW-0479">Metal-binding</keyword>
<evidence type="ECO:0000256" key="7">
    <source>
        <dbReference type="ARBA" id="ARBA00023033"/>
    </source>
</evidence>
<evidence type="ECO:0000313" key="11">
    <source>
        <dbReference type="Proteomes" id="UP001633002"/>
    </source>
</evidence>
<dbReference type="Proteomes" id="UP001633002">
    <property type="component" value="Unassembled WGS sequence"/>
</dbReference>
<comment type="cofactor">
    <cofactor evidence="1 8">
        <name>heme</name>
        <dbReference type="ChEBI" id="CHEBI:30413"/>
    </cofactor>
</comment>
<dbReference type="SUPFAM" id="SSF48264">
    <property type="entry name" value="Cytochrome P450"/>
    <property type="match status" value="1"/>
</dbReference>
<keyword evidence="3 8" id="KW-0349">Heme</keyword>
<evidence type="ECO:0000313" key="10">
    <source>
        <dbReference type="EMBL" id="KAL3694106.1"/>
    </source>
</evidence>
<dbReference type="GO" id="GO:0004497">
    <property type="term" value="F:monooxygenase activity"/>
    <property type="evidence" value="ECO:0007669"/>
    <property type="project" value="UniProtKB-KW"/>
</dbReference>
<evidence type="ECO:0008006" key="12">
    <source>
        <dbReference type="Google" id="ProtNLM"/>
    </source>
</evidence>
<evidence type="ECO:0000256" key="8">
    <source>
        <dbReference type="PIRSR" id="PIRSR602401-1"/>
    </source>
</evidence>
<sequence>MFYDNSLHPVTEIVVLHRDVQATVTSGSVTTSATIEWAMTHLLKNPSCMNKCVEEMDAIVGLERCVEDSDIPNLPYLRAVVKETFRLTPAAPVLLPRATTAHSKIGEFDIPADTTVAFNVWAMGRNPEIWPSPLQFDPERFLGSDIDVKGQHFQLLPFGAGTRCCPAIEVSMSMVHFTLARLIQSFTWSLIGKMTPELLDLSEMPGLVIRKRKHLELCATPRLSPACFDKELVTKSEN</sequence>
<dbReference type="PRINTS" id="PR00463">
    <property type="entry name" value="EP450I"/>
</dbReference>
<name>A0ABD3HVI9_9MARC</name>
<dbReference type="FunFam" id="1.10.630.10:FF:000126">
    <property type="entry name" value="Predicted protein"/>
    <property type="match status" value="1"/>
</dbReference>
<feature type="binding site" description="axial binding residue" evidence="8">
    <location>
        <position position="165"/>
    </location>
    <ligand>
        <name>heme</name>
        <dbReference type="ChEBI" id="CHEBI:30413"/>
    </ligand>
    <ligandPart>
        <name>Fe</name>
        <dbReference type="ChEBI" id="CHEBI:18248"/>
    </ligandPart>
</feature>
<proteinExistence type="inferred from homology"/>
<dbReference type="InterPro" id="IPR017972">
    <property type="entry name" value="Cyt_P450_CS"/>
</dbReference>
<dbReference type="PANTHER" id="PTHR47944">
    <property type="entry name" value="CYTOCHROME P450 98A9"/>
    <property type="match status" value="1"/>
</dbReference>
<evidence type="ECO:0000256" key="3">
    <source>
        <dbReference type="ARBA" id="ARBA00022617"/>
    </source>
</evidence>